<name>A0A1H3F1M8_9RHOB</name>
<dbReference type="AlphaFoldDB" id="A0A1H3F1M8"/>
<evidence type="ECO:0000259" key="5">
    <source>
        <dbReference type="Pfam" id="PF03389"/>
    </source>
</evidence>
<evidence type="ECO:0000256" key="3">
    <source>
        <dbReference type="SAM" id="Coils"/>
    </source>
</evidence>
<feature type="region of interest" description="Disordered" evidence="4">
    <location>
        <begin position="289"/>
        <end position="377"/>
    </location>
</feature>
<organism evidence="6 7">
    <name type="scientific">Roseicitreum antarcticum</name>
    <dbReference type="NCBI Taxonomy" id="564137"/>
    <lineage>
        <taxon>Bacteria</taxon>
        <taxon>Pseudomonadati</taxon>
        <taxon>Pseudomonadota</taxon>
        <taxon>Alphaproteobacteria</taxon>
        <taxon>Rhodobacterales</taxon>
        <taxon>Paracoccaceae</taxon>
        <taxon>Roseicitreum</taxon>
    </lineage>
</organism>
<keyword evidence="3" id="KW-0175">Coiled coil</keyword>
<evidence type="ECO:0000256" key="4">
    <source>
        <dbReference type="SAM" id="MobiDB-lite"/>
    </source>
</evidence>
<feature type="compositionally biased region" description="Polar residues" evidence="4">
    <location>
        <begin position="630"/>
        <end position="639"/>
    </location>
</feature>
<dbReference type="NCBIfam" id="NF041496">
    <property type="entry name" value="MobQ"/>
    <property type="match status" value="1"/>
</dbReference>
<feature type="domain" description="MobA/MobL protein" evidence="5">
    <location>
        <begin position="19"/>
        <end position="204"/>
    </location>
</feature>
<keyword evidence="2" id="KW-0184">Conjugation</keyword>
<protein>
    <submittedName>
        <fullName evidence="6">MobA/MobL family protein</fullName>
    </submittedName>
</protein>
<sequence>MEIESIHLQAKLVQRSKQQSAVASAAYRSGSALTDARTGKAFDYTRRLAIEHTRILSPSYAPEWVSDRNTLWNTVEAVEKRKDAQVAREIEISIPAALPSAVREQLIWTFCENNFVALGMIADVCLHGPGHGDPRNYHAHVMLSTREIGPDGFGKKNRDWNANEHLETWKTNWERHCNAALEAAGIDIRVDRRSIEDRRKEKLAAARTATDWIARRQLEIEAERLNYIPRPHLPQKAYRAMVKGEVHPGYETEIEAWKQARISKDAAAARADEMQQILDAEIDALSQLGPELDGQEPGMLDTTEGTDNASEPMDATDLRLPDEDNETAEDLDRQTRDDFTPEAREVPDCLEEDPESFSTPQGGSSAEEAVSASETAQEALEVDKAIADACAARGEAERRLARAQQNLSNARDILEGKRDHLTGEILPKMPRRTFELPSPSEPDLYEPTDDDIEQSVYEAYAHDGDGDDRAPSILPLRTDYDESPQEQRMFERHLADWEAGETVRLNRAATNKRSIWESELPKQRQRLRKYGQMDLSQIVGKTLEAVRSIFGWMRDRVTAARGTLGSKHELTKEMQADWVDVLIENRQLHELVRQDEERDARRVNDEAGSVAKEGRRLWDEVEQKRGTGEAMSQKSQGSVTPHGPE</sequence>
<feature type="region of interest" description="Disordered" evidence="4">
    <location>
        <begin position="596"/>
        <end position="645"/>
    </location>
</feature>
<feature type="compositionally biased region" description="Low complexity" evidence="4">
    <location>
        <begin position="364"/>
        <end position="377"/>
    </location>
</feature>
<accession>A0A1H3F1M8</accession>
<feature type="compositionally biased region" description="Basic and acidic residues" evidence="4">
    <location>
        <begin position="330"/>
        <end position="347"/>
    </location>
</feature>
<comment type="similarity">
    <text evidence="1">Belongs to the MobA/MobL family.</text>
</comment>
<reference evidence="6 7" key="1">
    <citation type="submission" date="2016-10" db="EMBL/GenBank/DDBJ databases">
        <authorList>
            <person name="de Groot N.N."/>
        </authorList>
    </citation>
    <scope>NUCLEOTIDE SEQUENCE [LARGE SCALE GENOMIC DNA]</scope>
    <source>
        <strain evidence="6 7">CGMCC 1.8894</strain>
    </source>
</reference>
<gene>
    <name evidence="6" type="ORF">SAMN04488238_1291</name>
</gene>
<dbReference type="Gene3D" id="3.30.930.30">
    <property type="match status" value="1"/>
</dbReference>
<dbReference type="STRING" id="564137.SAMN04488238_1291"/>
<evidence type="ECO:0000256" key="1">
    <source>
        <dbReference type="ARBA" id="ARBA00010873"/>
    </source>
</evidence>
<feature type="coiled-coil region" evidence="3">
    <location>
        <begin position="386"/>
        <end position="420"/>
    </location>
</feature>
<dbReference type="RefSeq" id="WP_176847335.1">
    <property type="nucleotide sequence ID" value="NZ_FNOM01000029.1"/>
</dbReference>
<proteinExistence type="inferred from homology"/>
<dbReference type="Proteomes" id="UP000198539">
    <property type="component" value="Unassembled WGS sequence"/>
</dbReference>
<dbReference type="InterPro" id="IPR005053">
    <property type="entry name" value="MobA_MobL"/>
</dbReference>
<dbReference type="Pfam" id="PF03389">
    <property type="entry name" value="MobA_MobL"/>
    <property type="match status" value="1"/>
</dbReference>
<feature type="compositionally biased region" description="Basic and acidic residues" evidence="4">
    <location>
        <begin position="612"/>
        <end position="627"/>
    </location>
</feature>
<keyword evidence="7" id="KW-1185">Reference proteome</keyword>
<dbReference type="EMBL" id="FNOM01000029">
    <property type="protein sequence ID" value="SDX84094.1"/>
    <property type="molecule type" value="Genomic_DNA"/>
</dbReference>
<evidence type="ECO:0000256" key="2">
    <source>
        <dbReference type="ARBA" id="ARBA00022971"/>
    </source>
</evidence>
<feature type="compositionally biased region" description="Basic and acidic residues" evidence="4">
    <location>
        <begin position="596"/>
        <end position="605"/>
    </location>
</feature>
<evidence type="ECO:0000313" key="7">
    <source>
        <dbReference type="Proteomes" id="UP000198539"/>
    </source>
</evidence>
<evidence type="ECO:0000313" key="6">
    <source>
        <dbReference type="EMBL" id="SDX84094.1"/>
    </source>
</evidence>